<name>G0EGQ4_PYRF1</name>
<accession>G0EGQ4</accession>
<keyword evidence="3" id="KW-1185">Reference proteome</keyword>
<keyword evidence="1" id="KW-0812">Transmembrane</keyword>
<reference evidence="2 3" key="1">
    <citation type="journal article" date="2011" name="Stand. Genomic Sci.">
        <title>Complete genome sequence of the hyperthermophilic chemolithoautotroph Pyrolobus fumarii type strain (1A).</title>
        <authorList>
            <person name="Anderson I."/>
            <person name="Goker M."/>
            <person name="Nolan M."/>
            <person name="Lucas S."/>
            <person name="Hammon N."/>
            <person name="Deshpande S."/>
            <person name="Cheng J.F."/>
            <person name="Tapia R."/>
            <person name="Han C."/>
            <person name="Goodwin L."/>
            <person name="Pitluck S."/>
            <person name="Huntemann M."/>
            <person name="Liolios K."/>
            <person name="Ivanova N."/>
            <person name="Pagani I."/>
            <person name="Mavromatis K."/>
            <person name="Ovchinikova G."/>
            <person name="Pati A."/>
            <person name="Chen A."/>
            <person name="Palaniappan K."/>
            <person name="Land M."/>
            <person name="Hauser L."/>
            <person name="Brambilla E.M."/>
            <person name="Huber H."/>
            <person name="Yasawong M."/>
            <person name="Rohde M."/>
            <person name="Spring S."/>
            <person name="Abt B."/>
            <person name="Sikorski J."/>
            <person name="Wirth R."/>
            <person name="Detter J.C."/>
            <person name="Woyke T."/>
            <person name="Bristow J."/>
            <person name="Eisen J.A."/>
            <person name="Markowitz V."/>
            <person name="Hugenholtz P."/>
            <person name="Kyrpides N.C."/>
            <person name="Klenk H.P."/>
            <person name="Lapidus A."/>
        </authorList>
    </citation>
    <scope>NUCLEOTIDE SEQUENCE [LARGE SCALE GENOMIC DNA]</scope>
    <source>
        <strain evidence="3">DSM 11204 / 1A</strain>
    </source>
</reference>
<proteinExistence type="predicted"/>
<keyword evidence="1" id="KW-1133">Transmembrane helix</keyword>
<dbReference type="Proteomes" id="UP000001037">
    <property type="component" value="Chromosome"/>
</dbReference>
<dbReference type="eggNOG" id="arCOG08832">
    <property type="taxonomic scope" value="Archaea"/>
</dbReference>
<gene>
    <name evidence="2" type="ordered locus">Pyrfu_1344</name>
</gene>
<feature type="transmembrane region" description="Helical" evidence="1">
    <location>
        <begin position="20"/>
        <end position="38"/>
    </location>
</feature>
<evidence type="ECO:0000256" key="1">
    <source>
        <dbReference type="SAM" id="Phobius"/>
    </source>
</evidence>
<dbReference type="HOGENOM" id="CLU_564557_0_0_2"/>
<dbReference type="EMBL" id="CP002838">
    <property type="protein sequence ID" value="AEM39202.1"/>
    <property type="molecule type" value="Genomic_DNA"/>
</dbReference>
<evidence type="ECO:0000313" key="3">
    <source>
        <dbReference type="Proteomes" id="UP000001037"/>
    </source>
</evidence>
<organism evidence="2 3">
    <name type="scientific">Pyrolobus fumarii (strain DSM 11204 / 1A)</name>
    <dbReference type="NCBI Taxonomy" id="694429"/>
    <lineage>
        <taxon>Archaea</taxon>
        <taxon>Thermoproteota</taxon>
        <taxon>Thermoprotei</taxon>
        <taxon>Desulfurococcales</taxon>
        <taxon>Pyrodictiaceae</taxon>
        <taxon>Pyrolobus</taxon>
    </lineage>
</organism>
<keyword evidence="1" id="KW-0472">Membrane</keyword>
<sequence>MKKSAQSPSLHNTNKSGNKVILAFVLAIVALFVITILMPRFSVDVTRHRAYLEVTPLVRKSGIHVYISLDAARYINITSLEELGLNVTIFDVNTFPKLEQKSILIVNVTDFSHNPAAILSQLIDSSRNTSHLVIVVLNPNRDEVLSKKAMQVMLKYYGYRHTRPLLILEPPKDSGKSHRALEVKRSVFTAQALVFSINPIGMVVVYDITDFEQTLLLVVKWARLINIKDAEGNATFSGIFGSPSMLSIENFKHVGYVGWITSNFIGSDCGEITGYMAVKVDYYYANRSTSIGVYHAWLAHIEHSAKGYQTLCCNPWPFCFTYNHYPKVFVSKTDWNTDMWPGQVLDDHQPKNAGTAKTVTYTIAWQLDLELGGEAKAVVSYTALAVSTTSVSPYYEWYDISDPPLGVAAAKHYLKVPSTVDESKLSGVLFTVESSSIGFLDPNRDGGFLPMIVSHEFETTLNTGDKASISFSVELWPDTIVEG</sequence>
<evidence type="ECO:0000313" key="2">
    <source>
        <dbReference type="EMBL" id="AEM39202.1"/>
    </source>
</evidence>
<dbReference type="KEGG" id="pfm:Pyrfu_1344"/>
<protein>
    <submittedName>
        <fullName evidence="2">Uncharacterized protein</fullName>
    </submittedName>
</protein>
<dbReference type="AlphaFoldDB" id="G0EGQ4"/>
<dbReference type="InParanoid" id="G0EGQ4"/>